<reference evidence="1" key="1">
    <citation type="submission" date="2023-01" db="EMBL/GenBank/DDBJ databases">
        <title>Whole genome sequence of Paucibacter sp. S2-9 isolated from pond sediment.</title>
        <authorList>
            <person name="Jung J.Y."/>
        </authorList>
    </citation>
    <scope>NUCLEOTIDE SEQUENCE</scope>
    <source>
        <strain evidence="1">S2-9</strain>
    </source>
</reference>
<dbReference type="SUPFAM" id="SSF54285">
    <property type="entry name" value="MoaD/ThiS"/>
    <property type="match status" value="1"/>
</dbReference>
<dbReference type="EMBL" id="CP116346">
    <property type="protein sequence ID" value="WIT11496.1"/>
    <property type="molecule type" value="Genomic_DNA"/>
</dbReference>
<evidence type="ECO:0000313" key="1">
    <source>
        <dbReference type="EMBL" id="WIT11496.1"/>
    </source>
</evidence>
<evidence type="ECO:0000313" key="2">
    <source>
        <dbReference type="Proteomes" id="UP001177769"/>
    </source>
</evidence>
<proteinExistence type="predicted"/>
<sequence>MITIRYFASLREALGSSETQDWQAGLSLGALRDQLLARGEPHASVLARTRAVRCALNQQLSKEDALIPDGAEVAFFPPVTGG</sequence>
<dbReference type="Proteomes" id="UP001177769">
    <property type="component" value="Chromosome"/>
</dbReference>
<accession>A0AA95SQ01</accession>
<dbReference type="InterPro" id="IPR012675">
    <property type="entry name" value="Beta-grasp_dom_sf"/>
</dbReference>
<gene>
    <name evidence="1" type="ORF">PFX98_21810</name>
</gene>
<dbReference type="RefSeq" id="WP_285232577.1">
    <property type="nucleotide sequence ID" value="NZ_CP116346.1"/>
</dbReference>
<dbReference type="KEGG" id="pais:PFX98_21810"/>
<dbReference type="CDD" id="cd00754">
    <property type="entry name" value="Ubl_MoaD"/>
    <property type="match status" value="1"/>
</dbReference>
<dbReference type="InterPro" id="IPR016155">
    <property type="entry name" value="Mopterin_synth/thiamin_S_b"/>
</dbReference>
<dbReference type="InterPro" id="IPR003749">
    <property type="entry name" value="ThiS/MoaD-like"/>
</dbReference>
<name>A0AA95SQ01_9BURK</name>
<dbReference type="Pfam" id="PF02597">
    <property type="entry name" value="ThiS"/>
    <property type="match status" value="1"/>
</dbReference>
<dbReference type="AlphaFoldDB" id="A0AA95SQ01"/>
<dbReference type="Gene3D" id="3.10.20.30">
    <property type="match status" value="1"/>
</dbReference>
<protein>
    <submittedName>
        <fullName evidence="1">MoaD/ThiS family protein</fullName>
    </submittedName>
</protein>
<organism evidence="1 2">
    <name type="scientific">Paucibacter sediminis</name>
    <dbReference type="NCBI Taxonomy" id="3019553"/>
    <lineage>
        <taxon>Bacteria</taxon>
        <taxon>Pseudomonadati</taxon>
        <taxon>Pseudomonadota</taxon>
        <taxon>Betaproteobacteria</taxon>
        <taxon>Burkholderiales</taxon>
        <taxon>Sphaerotilaceae</taxon>
        <taxon>Roseateles</taxon>
    </lineage>
</organism>
<keyword evidence="2" id="KW-1185">Reference proteome</keyword>